<name>A0A4R7VD73_9PSEU</name>
<dbReference type="SUPFAM" id="SSF88659">
    <property type="entry name" value="Sigma3 and sigma4 domains of RNA polymerase sigma factors"/>
    <property type="match status" value="1"/>
</dbReference>
<dbReference type="GO" id="GO:0003677">
    <property type="term" value="F:DNA binding"/>
    <property type="evidence" value="ECO:0007669"/>
    <property type="project" value="UniProtKB-KW"/>
</dbReference>
<keyword evidence="4" id="KW-0238">DNA-binding</keyword>
<dbReference type="GO" id="GO:0006352">
    <property type="term" value="P:DNA-templated transcription initiation"/>
    <property type="evidence" value="ECO:0007669"/>
    <property type="project" value="InterPro"/>
</dbReference>
<evidence type="ECO:0000256" key="3">
    <source>
        <dbReference type="ARBA" id="ARBA00023082"/>
    </source>
</evidence>
<evidence type="ECO:0000256" key="5">
    <source>
        <dbReference type="ARBA" id="ARBA00023163"/>
    </source>
</evidence>
<dbReference type="OrthoDB" id="265863at2"/>
<dbReference type="Pfam" id="PF04542">
    <property type="entry name" value="Sigma70_r2"/>
    <property type="match status" value="1"/>
</dbReference>
<organism evidence="8 9">
    <name type="scientific">Actinophytocola oryzae</name>
    <dbReference type="NCBI Taxonomy" id="502181"/>
    <lineage>
        <taxon>Bacteria</taxon>
        <taxon>Bacillati</taxon>
        <taxon>Actinomycetota</taxon>
        <taxon>Actinomycetes</taxon>
        <taxon>Pseudonocardiales</taxon>
        <taxon>Pseudonocardiaceae</taxon>
    </lineage>
</organism>
<dbReference type="InterPro" id="IPR007627">
    <property type="entry name" value="RNA_pol_sigma70_r2"/>
</dbReference>
<keyword evidence="2" id="KW-0805">Transcription regulation</keyword>
<evidence type="ECO:0000313" key="9">
    <source>
        <dbReference type="Proteomes" id="UP000294927"/>
    </source>
</evidence>
<keyword evidence="5" id="KW-0804">Transcription</keyword>
<protein>
    <submittedName>
        <fullName evidence="8">RNA polymerase sigma factor (Sigma-70 family)</fullName>
    </submittedName>
</protein>
<evidence type="ECO:0000256" key="1">
    <source>
        <dbReference type="ARBA" id="ARBA00010641"/>
    </source>
</evidence>
<evidence type="ECO:0000259" key="6">
    <source>
        <dbReference type="Pfam" id="PF04542"/>
    </source>
</evidence>
<reference evidence="8 9" key="1">
    <citation type="submission" date="2019-03" db="EMBL/GenBank/DDBJ databases">
        <title>Genomic Encyclopedia of Archaeal and Bacterial Type Strains, Phase II (KMG-II): from individual species to whole genera.</title>
        <authorList>
            <person name="Goeker M."/>
        </authorList>
    </citation>
    <scope>NUCLEOTIDE SEQUENCE [LARGE SCALE GENOMIC DNA]</scope>
    <source>
        <strain evidence="8 9">DSM 45499</strain>
    </source>
</reference>
<dbReference type="InterPro" id="IPR013325">
    <property type="entry name" value="RNA_pol_sigma_r2"/>
</dbReference>
<dbReference type="InterPro" id="IPR036388">
    <property type="entry name" value="WH-like_DNA-bd_sf"/>
</dbReference>
<keyword evidence="3" id="KW-0731">Sigma factor</keyword>
<dbReference type="Pfam" id="PF04545">
    <property type="entry name" value="Sigma70_r4"/>
    <property type="match status" value="1"/>
</dbReference>
<evidence type="ECO:0000256" key="4">
    <source>
        <dbReference type="ARBA" id="ARBA00023125"/>
    </source>
</evidence>
<dbReference type="RefSeq" id="WP_133905440.1">
    <property type="nucleotide sequence ID" value="NZ_SOCP01000010.1"/>
</dbReference>
<gene>
    <name evidence="8" type="ORF">CLV71_110102</name>
</gene>
<evidence type="ECO:0000313" key="8">
    <source>
        <dbReference type="EMBL" id="TDV46919.1"/>
    </source>
</evidence>
<feature type="domain" description="RNA polymerase sigma-70 region 2" evidence="6">
    <location>
        <begin position="29"/>
        <end position="96"/>
    </location>
</feature>
<dbReference type="InterPro" id="IPR014284">
    <property type="entry name" value="RNA_pol_sigma-70_dom"/>
</dbReference>
<dbReference type="Proteomes" id="UP000294927">
    <property type="component" value="Unassembled WGS sequence"/>
</dbReference>
<dbReference type="EMBL" id="SOCP01000010">
    <property type="protein sequence ID" value="TDV46919.1"/>
    <property type="molecule type" value="Genomic_DNA"/>
</dbReference>
<dbReference type="SUPFAM" id="SSF88946">
    <property type="entry name" value="Sigma2 domain of RNA polymerase sigma factors"/>
    <property type="match status" value="1"/>
</dbReference>
<dbReference type="Gene3D" id="1.10.10.10">
    <property type="entry name" value="Winged helix-like DNA-binding domain superfamily/Winged helix DNA-binding domain"/>
    <property type="match status" value="1"/>
</dbReference>
<dbReference type="GO" id="GO:0016987">
    <property type="term" value="F:sigma factor activity"/>
    <property type="evidence" value="ECO:0007669"/>
    <property type="project" value="UniProtKB-KW"/>
</dbReference>
<dbReference type="InterPro" id="IPR013324">
    <property type="entry name" value="RNA_pol_sigma_r3/r4-like"/>
</dbReference>
<dbReference type="NCBIfam" id="TIGR02937">
    <property type="entry name" value="sigma70-ECF"/>
    <property type="match status" value="1"/>
</dbReference>
<dbReference type="PANTHER" id="PTHR43133">
    <property type="entry name" value="RNA POLYMERASE ECF-TYPE SIGMA FACTO"/>
    <property type="match status" value="1"/>
</dbReference>
<dbReference type="InterPro" id="IPR039425">
    <property type="entry name" value="RNA_pol_sigma-70-like"/>
</dbReference>
<sequence length="183" mass="20780">MSALRHTGMPISQLVTRARAGDGDAWRELVDRHNAVVWAVVRAHRLREADADDVVQNTWIALAQHIAGLRRPDRLPAWLATTARRECLRVLRGSRREVLADTVEITEDPPEFHACGEPLLWEALRQLPQRCRELLSLFVHAPDLTYVQVARALGIKVDSIRRTRGRCLDQLRHKLAVMGGDPR</sequence>
<dbReference type="InterPro" id="IPR007630">
    <property type="entry name" value="RNA_pol_sigma70_r4"/>
</dbReference>
<feature type="domain" description="RNA polymerase sigma-70 region 4" evidence="7">
    <location>
        <begin position="123"/>
        <end position="173"/>
    </location>
</feature>
<dbReference type="AlphaFoldDB" id="A0A4R7VD73"/>
<comment type="caution">
    <text evidence="8">The sequence shown here is derived from an EMBL/GenBank/DDBJ whole genome shotgun (WGS) entry which is preliminary data.</text>
</comment>
<accession>A0A4R7VD73</accession>
<dbReference type="Gene3D" id="1.10.1740.10">
    <property type="match status" value="1"/>
</dbReference>
<keyword evidence="9" id="KW-1185">Reference proteome</keyword>
<dbReference type="PANTHER" id="PTHR43133:SF8">
    <property type="entry name" value="RNA POLYMERASE SIGMA FACTOR HI_1459-RELATED"/>
    <property type="match status" value="1"/>
</dbReference>
<evidence type="ECO:0000259" key="7">
    <source>
        <dbReference type="Pfam" id="PF04545"/>
    </source>
</evidence>
<proteinExistence type="inferred from homology"/>
<comment type="similarity">
    <text evidence="1">Belongs to the sigma-70 factor family. ECF subfamily.</text>
</comment>
<evidence type="ECO:0000256" key="2">
    <source>
        <dbReference type="ARBA" id="ARBA00023015"/>
    </source>
</evidence>